<dbReference type="Proteomes" id="UP000276133">
    <property type="component" value="Unassembled WGS sequence"/>
</dbReference>
<sequence length="328" mass="38342">MGNTVCVTNTAAPLPPRMHFKCRNDTEDQTRTCLIYYDHKDVHRFPVPQSKIDMSKKYTEYCPVEFTADKILSKSNKLPKDPHIDDPEYKTIRFNDMDFKFDCDRRSYYGPYELMDYKDNTNVKVPKNPVGRTGIIGRGRLFRWGPNHAADPIVTRWKRDINGKIIKHPDTNRQILEFVCIQRRNTGEWAIPGGMRDPGEKINKTLLREFKEEALNINNNENGIEFNKFERIVVNTKDLNKILDRFFKGGTEIYQGYMDDPRNTDNAWMETLACNFHDETGNIVGQFKLEGGDDAKDARWMELSRDLKLFASHVDLLREVAVLRRAHW</sequence>
<accession>A0A3M7STW1</accession>
<dbReference type="EMBL" id="REGN01000780">
    <property type="protein sequence ID" value="RNA39145.1"/>
    <property type="molecule type" value="Genomic_DNA"/>
</dbReference>
<organism evidence="2 3">
    <name type="scientific">Brachionus plicatilis</name>
    <name type="common">Marine rotifer</name>
    <name type="synonym">Brachionus muelleri</name>
    <dbReference type="NCBI Taxonomy" id="10195"/>
    <lineage>
        <taxon>Eukaryota</taxon>
        <taxon>Metazoa</taxon>
        <taxon>Spiralia</taxon>
        <taxon>Gnathifera</taxon>
        <taxon>Rotifera</taxon>
        <taxon>Eurotatoria</taxon>
        <taxon>Monogononta</taxon>
        <taxon>Pseudotrocha</taxon>
        <taxon>Ploima</taxon>
        <taxon>Brachionidae</taxon>
        <taxon>Brachionus</taxon>
    </lineage>
</organism>
<dbReference type="InterPro" id="IPR039989">
    <property type="entry name" value="NUDT9"/>
</dbReference>
<dbReference type="SUPFAM" id="SSF55811">
    <property type="entry name" value="Nudix"/>
    <property type="match status" value="1"/>
</dbReference>
<proteinExistence type="predicted"/>
<dbReference type="OrthoDB" id="9972248at2759"/>
<evidence type="ECO:0000259" key="1">
    <source>
        <dbReference type="PROSITE" id="PS51462"/>
    </source>
</evidence>
<comment type="caution">
    <text evidence="2">The sequence shown here is derived from an EMBL/GenBank/DDBJ whole genome shotgun (WGS) entry which is preliminary data.</text>
</comment>
<protein>
    <submittedName>
        <fullName evidence="2">ADP-ribose mitochondrial</fullName>
    </submittedName>
</protein>
<name>A0A3M7STW1_BRAPC</name>
<dbReference type="PANTHER" id="PTHR13030:SF8">
    <property type="entry name" value="ADP-RIBOSE PYROPHOSPHATASE, MITOCHONDRIAL"/>
    <property type="match status" value="1"/>
</dbReference>
<dbReference type="PROSITE" id="PS51462">
    <property type="entry name" value="NUDIX"/>
    <property type="match status" value="1"/>
</dbReference>
<dbReference type="PANTHER" id="PTHR13030">
    <property type="entry name" value="NUDIX HYDROLASE"/>
    <property type="match status" value="1"/>
</dbReference>
<dbReference type="CDD" id="cd03670">
    <property type="entry name" value="NUDIX_ADPRase_Nudt9"/>
    <property type="match status" value="1"/>
</dbReference>
<evidence type="ECO:0000313" key="2">
    <source>
        <dbReference type="EMBL" id="RNA39145.1"/>
    </source>
</evidence>
<keyword evidence="3" id="KW-1185">Reference proteome</keyword>
<dbReference type="GO" id="GO:0047631">
    <property type="term" value="F:ADP-ribose diphosphatase activity"/>
    <property type="evidence" value="ECO:0007669"/>
    <property type="project" value="InterPro"/>
</dbReference>
<dbReference type="AlphaFoldDB" id="A0A3M7STW1"/>
<dbReference type="InterPro" id="IPR015797">
    <property type="entry name" value="NUDIX_hydrolase-like_dom_sf"/>
</dbReference>
<dbReference type="InterPro" id="IPR000086">
    <property type="entry name" value="NUDIX_hydrolase_dom"/>
</dbReference>
<dbReference type="STRING" id="10195.A0A3M7STW1"/>
<reference evidence="2 3" key="1">
    <citation type="journal article" date="2018" name="Sci. Rep.">
        <title>Genomic signatures of local adaptation to the degree of environmental predictability in rotifers.</title>
        <authorList>
            <person name="Franch-Gras L."/>
            <person name="Hahn C."/>
            <person name="Garcia-Roger E.M."/>
            <person name="Carmona M.J."/>
            <person name="Serra M."/>
            <person name="Gomez A."/>
        </authorList>
    </citation>
    <scope>NUCLEOTIDE SEQUENCE [LARGE SCALE GENOMIC DNA]</scope>
    <source>
        <strain evidence="2">HYR1</strain>
    </source>
</reference>
<dbReference type="Gene3D" id="3.90.79.10">
    <property type="entry name" value="Nucleoside Triphosphate Pyrophosphohydrolase"/>
    <property type="match status" value="1"/>
</dbReference>
<gene>
    <name evidence="2" type="ORF">BpHYR1_031372</name>
</gene>
<dbReference type="Pfam" id="PF25969">
    <property type="entry name" value="NUDT9_N"/>
    <property type="match status" value="1"/>
</dbReference>
<dbReference type="Pfam" id="PF00293">
    <property type="entry name" value="NUDIX"/>
    <property type="match status" value="1"/>
</dbReference>
<evidence type="ECO:0000313" key="3">
    <source>
        <dbReference type="Proteomes" id="UP000276133"/>
    </source>
</evidence>
<feature type="domain" description="Nudix hydrolase" evidence="1">
    <location>
        <begin position="157"/>
        <end position="323"/>
    </location>
</feature>